<dbReference type="Proteomes" id="UP001329430">
    <property type="component" value="Chromosome 5"/>
</dbReference>
<comment type="caution">
    <text evidence="2">The sequence shown here is derived from an EMBL/GenBank/DDBJ whole genome shotgun (WGS) entry which is preliminary data.</text>
</comment>
<sequence length="766" mass="88949">MSVQGSVTSGNTEEDWRIFEIICKDMEKDGEDVDITTTLRSEVAALQYKRDRLTDEINEMRGQIRSRDQRCVELQAETDHLREQAARQNAIISSLKKRIHELEERERELHAAHGRGEIALQTIQRDYRYTEEKSKDLEKKVRSLELDLSAEEQKKDSARTAFHDLVRRLSIALGADITEGTHLSTEALIHKASELVQETSRLRNRANNIQDTLATSELDVRTLRDSLDRAVTDKECLQRQSASQLLEIDRLRQEKESLEMQYRVSEREGIDLREKLSSTTRNLGSASSNVAQLEATVCQLRDDLKIQDEKFQRLHLEHRSALEDIALLLSTPSRFVDSIEEAIKDQIRDILADYRDKSTHIESLKEKLSHESQQLTRQISLNDQANIRLKTLEEDKAHLEHKIYKTDTELNTCEISREGLKRDKNTFMTFLERLGRALNMDEISQEVGVDLHTESLLLRAEQLARLENEKLVDKLLCCGYGTLPRLLRRERSCCDLPRYRETAVVYQLQRKVRTLREQLQRKDLHLDLLRRKLALQEDNTKTKFLLQGERDEANCRIKKLNKQIDRLHLQLSDAKDQIRDLNTQLAEAADYKITALERGRKVEDLQKRLIESEALRTRCNRKVTLLKDQVRTTGQTVDQERHISEHSLQILRDELARIKDHLSEVSRREVQLQSFKGSVAKILGVILPMPDYELISRLQKLVDAHHEFTVVSRRYDDPVLRLTSRSPTLGSRYTRTPDKPRYDDSGYADAADFIDLDGDLYKRPST</sequence>
<dbReference type="Gene3D" id="1.10.287.1490">
    <property type="match status" value="1"/>
</dbReference>
<feature type="coiled-coil region" evidence="1">
    <location>
        <begin position="192"/>
        <end position="268"/>
    </location>
</feature>
<dbReference type="EMBL" id="JAVRBK010000005">
    <property type="protein sequence ID" value="KAK5643627.1"/>
    <property type="molecule type" value="Genomic_DNA"/>
</dbReference>
<evidence type="ECO:0008006" key="4">
    <source>
        <dbReference type="Google" id="ProtNLM"/>
    </source>
</evidence>
<name>A0AAN7ZII8_9COLE</name>
<dbReference type="PANTHER" id="PTHR18863:SF6">
    <property type="entry name" value="COILED-COIL DOMAIN-CONTAINING PROTEIN 170"/>
    <property type="match status" value="1"/>
</dbReference>
<organism evidence="2 3">
    <name type="scientific">Pyrocoelia pectoralis</name>
    <dbReference type="NCBI Taxonomy" id="417401"/>
    <lineage>
        <taxon>Eukaryota</taxon>
        <taxon>Metazoa</taxon>
        <taxon>Ecdysozoa</taxon>
        <taxon>Arthropoda</taxon>
        <taxon>Hexapoda</taxon>
        <taxon>Insecta</taxon>
        <taxon>Pterygota</taxon>
        <taxon>Neoptera</taxon>
        <taxon>Endopterygota</taxon>
        <taxon>Coleoptera</taxon>
        <taxon>Polyphaga</taxon>
        <taxon>Elateriformia</taxon>
        <taxon>Elateroidea</taxon>
        <taxon>Lampyridae</taxon>
        <taxon>Lampyrinae</taxon>
        <taxon>Pyrocoelia</taxon>
    </lineage>
</organism>
<evidence type="ECO:0000313" key="2">
    <source>
        <dbReference type="EMBL" id="KAK5643627.1"/>
    </source>
</evidence>
<dbReference type="AlphaFoldDB" id="A0AAN7ZII8"/>
<protein>
    <recommendedName>
        <fullName evidence="4">Coiled-coil domain-containing protein 170</fullName>
    </recommendedName>
</protein>
<keyword evidence="1" id="KW-0175">Coiled coil</keyword>
<evidence type="ECO:0000313" key="3">
    <source>
        <dbReference type="Proteomes" id="UP001329430"/>
    </source>
</evidence>
<evidence type="ECO:0000256" key="1">
    <source>
        <dbReference type="SAM" id="Coils"/>
    </source>
</evidence>
<accession>A0AAN7ZII8</accession>
<feature type="coiled-coil region" evidence="1">
    <location>
        <begin position="43"/>
        <end position="161"/>
    </location>
</feature>
<dbReference type="PANTHER" id="PTHR18863">
    <property type="entry name" value="TSEC-2-RELATED"/>
    <property type="match status" value="1"/>
</dbReference>
<keyword evidence="3" id="KW-1185">Reference proteome</keyword>
<gene>
    <name evidence="2" type="ORF">RI129_007472</name>
</gene>
<dbReference type="InterPro" id="IPR039139">
    <property type="entry name" value="CCDC170-like"/>
</dbReference>
<proteinExistence type="predicted"/>
<reference evidence="2 3" key="1">
    <citation type="journal article" date="2024" name="Insects">
        <title>An Improved Chromosome-Level Genome Assembly of the Firefly Pyrocoelia pectoralis.</title>
        <authorList>
            <person name="Fu X."/>
            <person name="Meyer-Rochow V.B."/>
            <person name="Ballantyne L."/>
            <person name="Zhu X."/>
        </authorList>
    </citation>
    <scope>NUCLEOTIDE SEQUENCE [LARGE SCALE GENOMIC DNA]</scope>
    <source>
        <strain evidence="2">XCY_ONT2</strain>
    </source>
</reference>
<feature type="coiled-coil region" evidence="1">
    <location>
        <begin position="512"/>
        <end position="591"/>
    </location>
</feature>